<name>A0AAD7S880_9TELE</name>
<keyword evidence="2" id="KW-1185">Reference proteome</keyword>
<accession>A0AAD7S880</accession>
<feature type="non-terminal residue" evidence="1">
    <location>
        <position position="93"/>
    </location>
</feature>
<gene>
    <name evidence="1" type="ORF">AAFF_G00437980</name>
</gene>
<sequence length="93" mass="9769">VEVGVGVEAGVVAEVFDGVGVAVIVKIEVVVVGGRRHTVASNEIRATVFDHVVNQGLTRREAGRIVQANLKRTERRQASGGRGGILGREVEGV</sequence>
<protein>
    <submittedName>
        <fullName evidence="1">Uncharacterized protein</fullName>
    </submittedName>
</protein>
<evidence type="ECO:0000313" key="1">
    <source>
        <dbReference type="EMBL" id="KAJ8397522.1"/>
    </source>
</evidence>
<evidence type="ECO:0000313" key="2">
    <source>
        <dbReference type="Proteomes" id="UP001221898"/>
    </source>
</evidence>
<dbReference type="Proteomes" id="UP001221898">
    <property type="component" value="Unassembled WGS sequence"/>
</dbReference>
<proteinExistence type="predicted"/>
<dbReference type="EMBL" id="JAINUG010000097">
    <property type="protein sequence ID" value="KAJ8397522.1"/>
    <property type="molecule type" value="Genomic_DNA"/>
</dbReference>
<organism evidence="1 2">
    <name type="scientific">Aldrovandia affinis</name>
    <dbReference type="NCBI Taxonomy" id="143900"/>
    <lineage>
        <taxon>Eukaryota</taxon>
        <taxon>Metazoa</taxon>
        <taxon>Chordata</taxon>
        <taxon>Craniata</taxon>
        <taxon>Vertebrata</taxon>
        <taxon>Euteleostomi</taxon>
        <taxon>Actinopterygii</taxon>
        <taxon>Neopterygii</taxon>
        <taxon>Teleostei</taxon>
        <taxon>Notacanthiformes</taxon>
        <taxon>Halosauridae</taxon>
        <taxon>Aldrovandia</taxon>
    </lineage>
</organism>
<reference evidence="1" key="1">
    <citation type="journal article" date="2023" name="Science">
        <title>Genome structures resolve the early diversification of teleost fishes.</title>
        <authorList>
            <person name="Parey E."/>
            <person name="Louis A."/>
            <person name="Montfort J."/>
            <person name="Bouchez O."/>
            <person name="Roques C."/>
            <person name="Iampietro C."/>
            <person name="Lluch J."/>
            <person name="Castinel A."/>
            <person name="Donnadieu C."/>
            <person name="Desvignes T."/>
            <person name="Floi Bucao C."/>
            <person name="Jouanno E."/>
            <person name="Wen M."/>
            <person name="Mejri S."/>
            <person name="Dirks R."/>
            <person name="Jansen H."/>
            <person name="Henkel C."/>
            <person name="Chen W.J."/>
            <person name="Zahm M."/>
            <person name="Cabau C."/>
            <person name="Klopp C."/>
            <person name="Thompson A.W."/>
            <person name="Robinson-Rechavi M."/>
            <person name="Braasch I."/>
            <person name="Lecointre G."/>
            <person name="Bobe J."/>
            <person name="Postlethwait J.H."/>
            <person name="Berthelot C."/>
            <person name="Roest Crollius H."/>
            <person name="Guiguen Y."/>
        </authorList>
    </citation>
    <scope>NUCLEOTIDE SEQUENCE</scope>
    <source>
        <strain evidence="1">NC1722</strain>
    </source>
</reference>
<dbReference type="AlphaFoldDB" id="A0AAD7S880"/>
<comment type="caution">
    <text evidence="1">The sequence shown here is derived from an EMBL/GenBank/DDBJ whole genome shotgun (WGS) entry which is preliminary data.</text>
</comment>